<name>A0A9X4RLI0_9CYAN</name>
<organism evidence="1 2">
    <name type="scientific">Pseudanabaena catenata USMAC16</name>
    <dbReference type="NCBI Taxonomy" id="1855837"/>
    <lineage>
        <taxon>Bacteria</taxon>
        <taxon>Bacillati</taxon>
        <taxon>Cyanobacteriota</taxon>
        <taxon>Cyanophyceae</taxon>
        <taxon>Pseudanabaenales</taxon>
        <taxon>Pseudanabaenaceae</taxon>
        <taxon>Pseudanabaena</taxon>
    </lineage>
</organism>
<dbReference type="AlphaFoldDB" id="A0A9X4RLI0"/>
<sequence length="147" mass="17521">METNQTILQLINDSHSLLQSSLDKGWKEFQETETFAIANQLSQQIDWWYSSKYYGILPNPTHWYASQLSGKYFLIEIGKLGVYFDTVFPGNFLQSEEFVRDDGLDVRRFQTKVFYQTEPVCIFQLEYIHTHEKFYFTYPPQLTIFEL</sequence>
<protein>
    <submittedName>
        <fullName evidence="1">Uncharacterized protein</fullName>
    </submittedName>
</protein>
<accession>A0A9X4RLI0</accession>
<comment type="caution">
    <text evidence="1">The sequence shown here is derived from an EMBL/GenBank/DDBJ whole genome shotgun (WGS) entry which is preliminary data.</text>
</comment>
<dbReference type="Proteomes" id="UP001152872">
    <property type="component" value="Unassembled WGS sequence"/>
</dbReference>
<dbReference type="RefSeq" id="WP_009627103.1">
    <property type="nucleotide sequence ID" value="NZ_VBTY01000075.1"/>
</dbReference>
<gene>
    <name evidence="1" type="ORF">FEV09_10565</name>
</gene>
<dbReference type="EMBL" id="VBTY01000075">
    <property type="protein sequence ID" value="MDG3494999.1"/>
    <property type="molecule type" value="Genomic_DNA"/>
</dbReference>
<evidence type="ECO:0000313" key="2">
    <source>
        <dbReference type="Proteomes" id="UP001152872"/>
    </source>
</evidence>
<evidence type="ECO:0000313" key="1">
    <source>
        <dbReference type="EMBL" id="MDG3494999.1"/>
    </source>
</evidence>
<proteinExistence type="predicted"/>
<keyword evidence="2" id="KW-1185">Reference proteome</keyword>
<reference evidence="1" key="1">
    <citation type="submission" date="2019-05" db="EMBL/GenBank/DDBJ databases">
        <title>Whole genome sequencing of Pseudanabaena catenata USMAC16.</title>
        <authorList>
            <person name="Khan Z."/>
            <person name="Omar W.M."/>
            <person name="Convey P."/>
            <person name="Merican F."/>
            <person name="Najimudin N."/>
        </authorList>
    </citation>
    <scope>NUCLEOTIDE SEQUENCE</scope>
    <source>
        <strain evidence="1">USMAC16</strain>
    </source>
</reference>